<name>A0A7W5AML2_9ACTN</name>
<keyword evidence="1 2" id="KW-0597">Phosphoprotein</keyword>
<dbReference type="PROSITE" id="PS50110">
    <property type="entry name" value="RESPONSE_REGULATORY"/>
    <property type="match status" value="1"/>
</dbReference>
<dbReference type="Pfam" id="PF00072">
    <property type="entry name" value="Response_reg"/>
    <property type="match status" value="1"/>
</dbReference>
<dbReference type="PANTHER" id="PTHR44591">
    <property type="entry name" value="STRESS RESPONSE REGULATOR PROTEIN 1"/>
    <property type="match status" value="1"/>
</dbReference>
<dbReference type="EMBL" id="JACHXF010000016">
    <property type="protein sequence ID" value="MBB3098855.1"/>
    <property type="molecule type" value="Genomic_DNA"/>
</dbReference>
<evidence type="ECO:0000259" key="3">
    <source>
        <dbReference type="PROSITE" id="PS50110"/>
    </source>
</evidence>
<keyword evidence="5" id="KW-1185">Reference proteome</keyword>
<evidence type="ECO:0000313" key="5">
    <source>
        <dbReference type="Proteomes" id="UP000590749"/>
    </source>
</evidence>
<dbReference type="AlphaFoldDB" id="A0A7W5AML2"/>
<proteinExistence type="predicted"/>
<protein>
    <submittedName>
        <fullName evidence="4">Two-component system response regulator MtrA</fullName>
    </submittedName>
</protein>
<evidence type="ECO:0000313" key="4">
    <source>
        <dbReference type="EMBL" id="MBB3098855.1"/>
    </source>
</evidence>
<dbReference type="GO" id="GO:0000160">
    <property type="term" value="P:phosphorelay signal transduction system"/>
    <property type="evidence" value="ECO:0007669"/>
    <property type="project" value="InterPro"/>
</dbReference>
<organism evidence="4 5">
    <name type="scientific">Actinoplanes campanulatus</name>
    <dbReference type="NCBI Taxonomy" id="113559"/>
    <lineage>
        <taxon>Bacteria</taxon>
        <taxon>Bacillati</taxon>
        <taxon>Actinomycetota</taxon>
        <taxon>Actinomycetes</taxon>
        <taxon>Micromonosporales</taxon>
        <taxon>Micromonosporaceae</taxon>
        <taxon>Actinoplanes</taxon>
    </lineage>
</organism>
<dbReference type="InterPro" id="IPR001789">
    <property type="entry name" value="Sig_transdc_resp-reg_receiver"/>
</dbReference>
<dbReference type="PANTHER" id="PTHR44591:SF3">
    <property type="entry name" value="RESPONSE REGULATORY DOMAIN-CONTAINING PROTEIN"/>
    <property type="match status" value="1"/>
</dbReference>
<sequence>MAAATGPQPISSSRPALLAEQPDVTEEELPMNQNLILIADDDSDVRDMLTVTLEEAGYQVLAAKDGTTAARIMTRAKPVGLITDVRMPDMNGMELCRLARNNPELRDMAILMVSGNSHTYDVDAGLSAGADGYLSKPLSPRHLMAELQSLISRRYVGAAS</sequence>
<dbReference type="SUPFAM" id="SSF52172">
    <property type="entry name" value="CheY-like"/>
    <property type="match status" value="1"/>
</dbReference>
<evidence type="ECO:0000256" key="2">
    <source>
        <dbReference type="PROSITE-ProRule" id="PRU00169"/>
    </source>
</evidence>
<evidence type="ECO:0000256" key="1">
    <source>
        <dbReference type="ARBA" id="ARBA00022553"/>
    </source>
</evidence>
<gene>
    <name evidence="4" type="ORF">FHR83_006554</name>
</gene>
<dbReference type="SMART" id="SM00448">
    <property type="entry name" value="REC"/>
    <property type="match status" value="1"/>
</dbReference>
<reference evidence="4 5" key="1">
    <citation type="submission" date="2020-08" db="EMBL/GenBank/DDBJ databases">
        <title>Genomic Encyclopedia of Type Strains, Phase III (KMG-III): the genomes of soil and plant-associated and newly described type strains.</title>
        <authorList>
            <person name="Whitman W."/>
        </authorList>
    </citation>
    <scope>NUCLEOTIDE SEQUENCE [LARGE SCALE GENOMIC DNA]</scope>
    <source>
        <strain evidence="4 5">CECT 3287</strain>
    </source>
</reference>
<dbReference type="Gene3D" id="3.40.50.2300">
    <property type="match status" value="1"/>
</dbReference>
<feature type="modified residue" description="4-aspartylphosphate" evidence="2">
    <location>
        <position position="84"/>
    </location>
</feature>
<dbReference type="Proteomes" id="UP000590749">
    <property type="component" value="Unassembled WGS sequence"/>
</dbReference>
<dbReference type="RefSeq" id="WP_239171137.1">
    <property type="nucleotide sequence ID" value="NZ_BOME01000089.1"/>
</dbReference>
<comment type="caution">
    <text evidence="4">The sequence shown here is derived from an EMBL/GenBank/DDBJ whole genome shotgun (WGS) entry which is preliminary data.</text>
</comment>
<accession>A0A7W5AML2</accession>
<dbReference type="InterPro" id="IPR050595">
    <property type="entry name" value="Bact_response_regulator"/>
</dbReference>
<feature type="domain" description="Response regulatory" evidence="3">
    <location>
        <begin position="35"/>
        <end position="151"/>
    </location>
</feature>
<dbReference type="InterPro" id="IPR011006">
    <property type="entry name" value="CheY-like_superfamily"/>
</dbReference>